<organism evidence="2 3">
    <name type="scientific">Cylicocyclus nassatus</name>
    <name type="common">Nematode worm</name>
    <dbReference type="NCBI Taxonomy" id="53992"/>
    <lineage>
        <taxon>Eukaryota</taxon>
        <taxon>Metazoa</taxon>
        <taxon>Ecdysozoa</taxon>
        <taxon>Nematoda</taxon>
        <taxon>Chromadorea</taxon>
        <taxon>Rhabditida</taxon>
        <taxon>Rhabditina</taxon>
        <taxon>Rhabditomorpha</taxon>
        <taxon>Strongyloidea</taxon>
        <taxon>Strongylidae</taxon>
        <taxon>Cylicocyclus</taxon>
    </lineage>
</organism>
<evidence type="ECO:0000313" key="2">
    <source>
        <dbReference type="EMBL" id="CAJ0589663.1"/>
    </source>
</evidence>
<evidence type="ECO:0008006" key="4">
    <source>
        <dbReference type="Google" id="ProtNLM"/>
    </source>
</evidence>
<gene>
    <name evidence="2" type="ORF">CYNAS_LOCUS1646</name>
</gene>
<name>A0AA36DNE6_CYLNA</name>
<proteinExistence type="predicted"/>
<dbReference type="EMBL" id="CATQJL010000001">
    <property type="protein sequence ID" value="CAJ0589663.1"/>
    <property type="molecule type" value="Genomic_DNA"/>
</dbReference>
<accession>A0AA36DNE6</accession>
<evidence type="ECO:0000313" key="3">
    <source>
        <dbReference type="Proteomes" id="UP001176961"/>
    </source>
</evidence>
<keyword evidence="3" id="KW-1185">Reference proteome</keyword>
<evidence type="ECO:0000256" key="1">
    <source>
        <dbReference type="SAM" id="MobiDB-lite"/>
    </source>
</evidence>
<dbReference type="Proteomes" id="UP001176961">
    <property type="component" value="Unassembled WGS sequence"/>
</dbReference>
<feature type="region of interest" description="Disordered" evidence="1">
    <location>
        <begin position="41"/>
        <end position="64"/>
    </location>
</feature>
<reference evidence="2" key="1">
    <citation type="submission" date="2023-07" db="EMBL/GenBank/DDBJ databases">
        <authorList>
            <consortium name="CYATHOMIX"/>
        </authorList>
    </citation>
    <scope>NUCLEOTIDE SEQUENCE</scope>
    <source>
        <strain evidence="2">N/A</strain>
    </source>
</reference>
<sequence length="191" mass="20057">MNGRIILFTEFYYDYSGSGSGSGFWEGTGYSGSGSGTWKEGSAYSGSGSGSGEWEEEGSGGSGSGDDIIPCEALYCPPGTYCEQGRRVCPFAPPCYTTPTQCMISGPCGISYPASGEEPGSGEDGSGSGQCPSDLQYTNCGNVCFEDCTTDLNYICVREARCLCKTDQALYIKNDRSASCVPRQQCPCAQA</sequence>
<comment type="caution">
    <text evidence="2">The sequence shown here is derived from an EMBL/GenBank/DDBJ whole genome shotgun (WGS) entry which is preliminary data.</text>
</comment>
<protein>
    <recommendedName>
        <fullName evidence="4">TIL domain-containing protein</fullName>
    </recommendedName>
</protein>
<dbReference type="AlphaFoldDB" id="A0AA36DNE6"/>